<feature type="transmembrane region" description="Helical" evidence="8">
    <location>
        <begin position="168"/>
        <end position="190"/>
    </location>
</feature>
<keyword evidence="6 8" id="KW-1133">Transmembrane helix</keyword>
<feature type="transmembrane region" description="Helical" evidence="8">
    <location>
        <begin position="93"/>
        <end position="112"/>
    </location>
</feature>
<dbReference type="Proteomes" id="UP000183208">
    <property type="component" value="Unassembled WGS sequence"/>
</dbReference>
<evidence type="ECO:0000313" key="11">
    <source>
        <dbReference type="Proteomes" id="UP000183208"/>
    </source>
</evidence>
<sequence>MDQGENRIGVEAPAVRVRTSAVKRVAAHDGVLTGLYIVVFAIVAFLALVPLAALVIGSLRDTSPGMPGQWTLANWANLASPGVVETLLTTLEVAGLSTLFAMVMGTALALVIHRTDFRWPNTMTGLLGLSFYFPSFILAMAWIVIGSPGGVINDLLRLLNIESVSVDIYSAGGIIFVMVLHQVPFVYLTIRGPIMGMDPSYEEAARTAGASPWRMLRSITLPMLSYALASSALLCLVLTLEQFGIPVLIGVPGHVTVLATQIYLLCRFPPTAYGLAAAIGLTLAAITGIAILLQRRLARGGRSVVTTGKAGKITPIPLGAWRWPVNLICGFYIAVSLVLPGLILLYTSLIKFFTANPFDAAFTFRNYLYVWNSEETQQAIVNTVIVSGGGALVGVVLGIACSYFTVRLRPTGYRVLDALVMLPFGVPGIVLGLGLLWAYAYLPLPLYGTLTLIVLAYVTRFLPYATETSGARFVQLDRSLEEAAWTAGASRLSGVWRILMPLSLPSLQSSYFLLFMAFFREISATILIFTASTSVLSVSIWSSFEQANWGLASALSILAMILIVAMMSLLLWAMPGARRR</sequence>
<dbReference type="PANTHER" id="PTHR43357">
    <property type="entry name" value="INNER MEMBRANE ABC TRANSPORTER PERMEASE PROTEIN YDCV"/>
    <property type="match status" value="1"/>
</dbReference>
<dbReference type="RefSeq" id="WP_074824995.1">
    <property type="nucleotide sequence ID" value="NZ_FNTI01000001.1"/>
</dbReference>
<comment type="subcellular location">
    <subcellularLocation>
        <location evidence="1">Cell inner membrane</location>
        <topology evidence="1">Multi-pass membrane protein</topology>
    </subcellularLocation>
    <subcellularLocation>
        <location evidence="8">Cell membrane</location>
        <topology evidence="8">Multi-pass membrane protein</topology>
    </subcellularLocation>
</comment>
<dbReference type="SUPFAM" id="SSF161098">
    <property type="entry name" value="MetI-like"/>
    <property type="match status" value="2"/>
</dbReference>
<dbReference type="GO" id="GO:0055085">
    <property type="term" value="P:transmembrane transport"/>
    <property type="evidence" value="ECO:0007669"/>
    <property type="project" value="InterPro"/>
</dbReference>
<keyword evidence="2 8" id="KW-0813">Transport</keyword>
<keyword evidence="5 8" id="KW-0812">Transmembrane</keyword>
<feature type="transmembrane region" description="Helical" evidence="8">
    <location>
        <begin position="33"/>
        <end position="56"/>
    </location>
</feature>
<dbReference type="Gene3D" id="1.10.3720.10">
    <property type="entry name" value="MetI-like"/>
    <property type="match status" value="2"/>
</dbReference>
<dbReference type="CDD" id="cd06261">
    <property type="entry name" value="TM_PBP2"/>
    <property type="match status" value="2"/>
</dbReference>
<feature type="transmembrane region" description="Helical" evidence="8">
    <location>
        <begin position="418"/>
        <end position="442"/>
    </location>
</feature>
<accession>A0A1H5DG75</accession>
<feature type="domain" description="ABC transmembrane type-1" evidence="9">
    <location>
        <begin position="380"/>
        <end position="570"/>
    </location>
</feature>
<evidence type="ECO:0000256" key="5">
    <source>
        <dbReference type="ARBA" id="ARBA00022692"/>
    </source>
</evidence>
<feature type="transmembrane region" description="Helical" evidence="8">
    <location>
        <begin position="224"/>
        <end position="251"/>
    </location>
</feature>
<comment type="similarity">
    <text evidence="8">Belongs to the binding-protein-dependent transport system permease family.</text>
</comment>
<dbReference type="InterPro" id="IPR035906">
    <property type="entry name" value="MetI-like_sf"/>
</dbReference>
<evidence type="ECO:0000256" key="8">
    <source>
        <dbReference type="RuleBase" id="RU363032"/>
    </source>
</evidence>
<feature type="transmembrane region" description="Helical" evidence="8">
    <location>
        <begin position="550"/>
        <end position="574"/>
    </location>
</feature>
<feature type="transmembrane region" description="Helical" evidence="8">
    <location>
        <begin position="325"/>
        <end position="346"/>
    </location>
</feature>
<feature type="transmembrane region" description="Helical" evidence="8">
    <location>
        <begin position="379"/>
        <end position="406"/>
    </location>
</feature>
<keyword evidence="7 8" id="KW-0472">Membrane</keyword>
<dbReference type="AlphaFoldDB" id="A0A1H5DG75"/>
<evidence type="ECO:0000313" key="10">
    <source>
        <dbReference type="EMBL" id="SED77760.1"/>
    </source>
</evidence>
<feature type="transmembrane region" description="Helical" evidence="8">
    <location>
        <begin position="271"/>
        <end position="293"/>
    </location>
</feature>
<dbReference type="InterPro" id="IPR000515">
    <property type="entry name" value="MetI-like"/>
</dbReference>
<evidence type="ECO:0000256" key="4">
    <source>
        <dbReference type="ARBA" id="ARBA00022519"/>
    </source>
</evidence>
<name>A0A1H5DG75_9BRAD</name>
<dbReference type="GO" id="GO:0005886">
    <property type="term" value="C:plasma membrane"/>
    <property type="evidence" value="ECO:0007669"/>
    <property type="project" value="UniProtKB-SubCell"/>
</dbReference>
<evidence type="ECO:0000259" key="9">
    <source>
        <dbReference type="PROSITE" id="PS50928"/>
    </source>
</evidence>
<keyword evidence="4" id="KW-0997">Cell inner membrane</keyword>
<evidence type="ECO:0000256" key="7">
    <source>
        <dbReference type="ARBA" id="ARBA00023136"/>
    </source>
</evidence>
<dbReference type="Pfam" id="PF00528">
    <property type="entry name" value="BPD_transp_1"/>
    <property type="match status" value="2"/>
</dbReference>
<feature type="domain" description="ABC transmembrane type-1" evidence="9">
    <location>
        <begin position="87"/>
        <end position="294"/>
    </location>
</feature>
<proteinExistence type="inferred from homology"/>
<feature type="transmembrane region" description="Helical" evidence="8">
    <location>
        <begin position="124"/>
        <end position="148"/>
    </location>
</feature>
<evidence type="ECO:0000256" key="2">
    <source>
        <dbReference type="ARBA" id="ARBA00022448"/>
    </source>
</evidence>
<evidence type="ECO:0000256" key="3">
    <source>
        <dbReference type="ARBA" id="ARBA00022475"/>
    </source>
</evidence>
<organism evidence="10 11">
    <name type="scientific">Bradyrhizobium lablabi</name>
    <dbReference type="NCBI Taxonomy" id="722472"/>
    <lineage>
        <taxon>Bacteria</taxon>
        <taxon>Pseudomonadati</taxon>
        <taxon>Pseudomonadota</taxon>
        <taxon>Alphaproteobacteria</taxon>
        <taxon>Hyphomicrobiales</taxon>
        <taxon>Nitrobacteraceae</taxon>
        <taxon>Bradyrhizobium</taxon>
    </lineage>
</organism>
<dbReference type="PROSITE" id="PS50928">
    <property type="entry name" value="ABC_TM1"/>
    <property type="match status" value="2"/>
</dbReference>
<dbReference type="EMBL" id="FNTI01000001">
    <property type="protein sequence ID" value="SED77760.1"/>
    <property type="molecule type" value="Genomic_DNA"/>
</dbReference>
<gene>
    <name evidence="10" type="ORF">SAMN05444171_5124</name>
</gene>
<evidence type="ECO:0000256" key="1">
    <source>
        <dbReference type="ARBA" id="ARBA00004429"/>
    </source>
</evidence>
<keyword evidence="3" id="KW-1003">Cell membrane</keyword>
<evidence type="ECO:0000256" key="6">
    <source>
        <dbReference type="ARBA" id="ARBA00022989"/>
    </source>
</evidence>
<dbReference type="PANTHER" id="PTHR43357:SF4">
    <property type="entry name" value="INNER MEMBRANE ABC TRANSPORTER PERMEASE PROTEIN YDCV"/>
    <property type="match status" value="1"/>
</dbReference>
<reference evidence="10 11" key="1">
    <citation type="submission" date="2016-10" db="EMBL/GenBank/DDBJ databases">
        <authorList>
            <person name="de Groot N.N."/>
        </authorList>
    </citation>
    <scope>NUCLEOTIDE SEQUENCE [LARGE SCALE GENOMIC DNA]</scope>
    <source>
        <strain evidence="10 11">GAS522</strain>
    </source>
</reference>
<protein>
    <submittedName>
        <fullName evidence="10">Iron(III) transport system permease protein</fullName>
    </submittedName>
</protein>
<feature type="transmembrane region" description="Helical" evidence="8">
    <location>
        <begin position="526"/>
        <end position="544"/>
    </location>
</feature>